<accession>A0A4U5P0T0</accession>
<organism evidence="12 13">
    <name type="scientific">Steinernema carpocapsae</name>
    <name type="common">Entomopathogenic nematode</name>
    <dbReference type="NCBI Taxonomy" id="34508"/>
    <lineage>
        <taxon>Eukaryota</taxon>
        <taxon>Metazoa</taxon>
        <taxon>Ecdysozoa</taxon>
        <taxon>Nematoda</taxon>
        <taxon>Chromadorea</taxon>
        <taxon>Rhabditida</taxon>
        <taxon>Tylenchina</taxon>
        <taxon>Panagrolaimomorpha</taxon>
        <taxon>Strongyloidoidea</taxon>
        <taxon>Steinernematidae</taxon>
        <taxon>Steinernema</taxon>
    </lineage>
</organism>
<reference evidence="12 13" key="1">
    <citation type="journal article" date="2015" name="Genome Biol.">
        <title>Comparative genomics of Steinernema reveals deeply conserved gene regulatory networks.</title>
        <authorList>
            <person name="Dillman A.R."/>
            <person name="Macchietto M."/>
            <person name="Porter C.F."/>
            <person name="Rogers A."/>
            <person name="Williams B."/>
            <person name="Antoshechkin I."/>
            <person name="Lee M.M."/>
            <person name="Goodwin Z."/>
            <person name="Lu X."/>
            <person name="Lewis E.E."/>
            <person name="Goodrich-Blair H."/>
            <person name="Stock S.P."/>
            <person name="Adams B.J."/>
            <person name="Sternberg P.W."/>
            <person name="Mortazavi A."/>
        </authorList>
    </citation>
    <scope>NUCLEOTIDE SEQUENCE [LARGE SCALE GENOMIC DNA]</scope>
    <source>
        <strain evidence="12 13">ALL</strain>
    </source>
</reference>
<comment type="caution">
    <text evidence="12">The sequence shown here is derived from an EMBL/GenBank/DDBJ whole genome shotgun (WGS) entry which is preliminary data.</text>
</comment>
<dbReference type="GO" id="GO:0005634">
    <property type="term" value="C:nucleus"/>
    <property type="evidence" value="ECO:0007669"/>
    <property type="project" value="UniProtKB-SubCell"/>
</dbReference>
<evidence type="ECO:0000256" key="7">
    <source>
        <dbReference type="ARBA" id="ARBA00054744"/>
    </source>
</evidence>
<dbReference type="GO" id="GO:0008541">
    <property type="term" value="C:proteasome regulatory particle, lid subcomplex"/>
    <property type="evidence" value="ECO:0007669"/>
    <property type="project" value="TreeGrafter"/>
</dbReference>
<keyword evidence="13" id="KW-1185">Reference proteome</keyword>
<comment type="similarity">
    <text evidence="3">Belongs to the ADRM1 family.</text>
</comment>
<dbReference type="FunFam" id="2.30.29.70:FF:000001">
    <property type="entry name" value="Proteasomal ubiquitin receptor ADRM1"/>
    <property type="match status" value="1"/>
</dbReference>
<dbReference type="Gene3D" id="1.10.2020.20">
    <property type="match status" value="1"/>
</dbReference>
<feature type="compositionally biased region" description="Low complexity" evidence="9">
    <location>
        <begin position="200"/>
        <end position="220"/>
    </location>
</feature>
<comment type="subcellular location">
    <subcellularLocation>
        <location evidence="2">Cytoplasm</location>
    </subcellularLocation>
    <subcellularLocation>
        <location evidence="1">Nucleus</location>
    </subcellularLocation>
</comment>
<dbReference type="GO" id="GO:0005737">
    <property type="term" value="C:cytoplasm"/>
    <property type="evidence" value="ECO:0007669"/>
    <property type="project" value="UniProtKB-SubCell"/>
</dbReference>
<feature type="domain" description="DEUBAD" evidence="10">
    <location>
        <begin position="258"/>
        <end position="369"/>
    </location>
</feature>
<comment type="function">
    <text evidence="7">May function as a proteasomal ubiquitin receptor. May promote the deubiquitinating activity associated with the 26S proteasome.</text>
</comment>
<evidence type="ECO:0000256" key="9">
    <source>
        <dbReference type="SAM" id="MobiDB-lite"/>
    </source>
</evidence>
<dbReference type="PROSITE" id="PS51916">
    <property type="entry name" value="DEUBAD"/>
    <property type="match status" value="1"/>
</dbReference>
<evidence type="ECO:0000256" key="4">
    <source>
        <dbReference type="ARBA" id="ARBA00022490"/>
    </source>
</evidence>
<feature type="region of interest" description="Disordered" evidence="9">
    <location>
        <begin position="125"/>
        <end position="169"/>
    </location>
</feature>
<dbReference type="EMBL" id="AZBU02000003">
    <property type="protein sequence ID" value="TKR89233.1"/>
    <property type="molecule type" value="Genomic_DNA"/>
</dbReference>
<dbReference type="InterPro" id="IPR006773">
    <property type="entry name" value="Rpn13/ADRM1"/>
</dbReference>
<dbReference type="GO" id="GO:0061133">
    <property type="term" value="F:endopeptidase activator activity"/>
    <property type="evidence" value="ECO:0007669"/>
    <property type="project" value="TreeGrafter"/>
</dbReference>
<dbReference type="AlphaFoldDB" id="A0A4U5P0T0"/>
<evidence type="ECO:0000256" key="2">
    <source>
        <dbReference type="ARBA" id="ARBA00004496"/>
    </source>
</evidence>
<dbReference type="OrthoDB" id="340431at2759"/>
<dbReference type="PANTHER" id="PTHR12225:SF0">
    <property type="entry name" value="PROTEASOMAL UBIQUITIN RECEPTOR ADRM1"/>
    <property type="match status" value="1"/>
</dbReference>
<feature type="domain" description="Pru" evidence="11">
    <location>
        <begin position="15"/>
        <end position="133"/>
    </location>
</feature>
<dbReference type="Pfam" id="PF16550">
    <property type="entry name" value="RPN13_C"/>
    <property type="match status" value="1"/>
</dbReference>
<protein>
    <recommendedName>
        <fullName evidence="8">Proteasomal ubiquitin receptor ADRM1 homolog</fullName>
    </recommendedName>
</protein>
<evidence type="ECO:0000313" key="13">
    <source>
        <dbReference type="Proteomes" id="UP000298663"/>
    </source>
</evidence>
<feature type="region of interest" description="Disordered" evidence="9">
    <location>
        <begin position="200"/>
        <end position="236"/>
    </location>
</feature>
<dbReference type="InterPro" id="IPR038633">
    <property type="entry name" value="Rpn13/ADRM1_Pru_sf"/>
</dbReference>
<evidence type="ECO:0000256" key="8">
    <source>
        <dbReference type="ARBA" id="ARBA00070663"/>
    </source>
</evidence>
<feature type="compositionally biased region" description="Basic and acidic residues" evidence="9">
    <location>
        <begin position="398"/>
        <end position="412"/>
    </location>
</feature>
<dbReference type="STRING" id="34508.A0A4U5P0T0"/>
<proteinExistence type="inferred from homology"/>
<keyword evidence="4" id="KW-0963">Cytoplasm</keyword>
<evidence type="ECO:0000259" key="11">
    <source>
        <dbReference type="PROSITE" id="PS51917"/>
    </source>
</evidence>
<feature type="compositionally biased region" description="Low complexity" evidence="9">
    <location>
        <begin position="145"/>
        <end position="169"/>
    </location>
</feature>
<dbReference type="CDD" id="cd13314">
    <property type="entry name" value="PH_Rpn13"/>
    <property type="match status" value="1"/>
</dbReference>
<dbReference type="InterPro" id="IPR038108">
    <property type="entry name" value="RPN13_DEUBAD_sf"/>
</dbReference>
<evidence type="ECO:0000256" key="6">
    <source>
        <dbReference type="ARBA" id="ARBA00023242"/>
    </source>
</evidence>
<dbReference type="Proteomes" id="UP000298663">
    <property type="component" value="Unassembled WGS sequence"/>
</dbReference>
<dbReference type="InterPro" id="IPR044868">
    <property type="entry name" value="Rpn13/ADRM1_Pru"/>
</dbReference>
<evidence type="ECO:0000256" key="3">
    <source>
        <dbReference type="ARBA" id="ARBA00009216"/>
    </source>
</evidence>
<keyword evidence="6" id="KW-0539">Nucleus</keyword>
<dbReference type="PROSITE" id="PS51917">
    <property type="entry name" value="PRU"/>
    <property type="match status" value="1"/>
</dbReference>
<evidence type="ECO:0000256" key="1">
    <source>
        <dbReference type="ARBA" id="ARBA00004123"/>
    </source>
</evidence>
<reference evidence="12 13" key="2">
    <citation type="journal article" date="2019" name="G3 (Bethesda)">
        <title>Hybrid Assembly of the Genome of the Entomopathogenic Nematode Steinernema carpocapsae Identifies the X-Chromosome.</title>
        <authorList>
            <person name="Serra L."/>
            <person name="Macchietto M."/>
            <person name="Macias-Munoz A."/>
            <person name="McGill C.J."/>
            <person name="Rodriguez I.M."/>
            <person name="Rodriguez B."/>
            <person name="Murad R."/>
            <person name="Mortazavi A."/>
        </authorList>
    </citation>
    <scope>NUCLEOTIDE SEQUENCE [LARGE SCALE GENOMIC DNA]</scope>
    <source>
        <strain evidence="12 13">ALL</strain>
    </source>
</reference>
<evidence type="ECO:0000259" key="10">
    <source>
        <dbReference type="PROSITE" id="PS51916"/>
    </source>
</evidence>
<dbReference type="Gene3D" id="2.30.29.70">
    <property type="entry name" value="Proteasomal ubiquitin receptor Rpn13/ADRM1"/>
    <property type="match status" value="1"/>
</dbReference>
<evidence type="ECO:0000313" key="12">
    <source>
        <dbReference type="EMBL" id="TKR89233.1"/>
    </source>
</evidence>
<dbReference type="GO" id="GO:0070628">
    <property type="term" value="F:proteasome binding"/>
    <property type="evidence" value="ECO:0007669"/>
    <property type="project" value="TreeGrafter"/>
</dbReference>
<evidence type="ECO:0000256" key="5">
    <source>
        <dbReference type="ARBA" id="ARBA00022942"/>
    </source>
</evidence>
<sequence length="418" mass="45045">MALFAPKQGAPTSDGGSGHLVEFKAGRAFLEPGSTPDSRKVVSDKTKGMVFIKQTSDQLIHFCWKNRETNAVVDDLIIFPEDTKFLKVKECTDGRVFMLKFENNDRRLFWMQDSRTDKDEEILKKVNDVLNRPPSGRQGGRGGNTERSGGLGATLNALGNGNDAMGNNDNQSQLMQLLHLMNSNGSGSASANALISSLLGGSDSTPTTTSSPTPTTASSSTRRRQSAGNGGQLKLSDLQAILNSIDSKGERSSDAGPSTDPRGPLVELTDVLKASNLAETVMENEERLLPHLPNSEPVKADTEELKITLTSPQFRQATDMFGSALQTGQMGMVLKQFGCSDRVGDAAATGDLMKFAKTLTDEQKENTTDESADVEVALAEINAEINREAEAEETTEASVKEPEAKKPKLAKDDDMELD</sequence>
<feature type="region of interest" description="Disordered" evidence="9">
    <location>
        <begin position="387"/>
        <end position="418"/>
    </location>
</feature>
<dbReference type="PANTHER" id="PTHR12225">
    <property type="entry name" value="ADHESION REGULATING MOLECULE 1 110 KDA CELL MEMBRANE GLYCOPROTEIN"/>
    <property type="match status" value="1"/>
</dbReference>
<keyword evidence="5" id="KW-0647">Proteasome</keyword>
<gene>
    <name evidence="12" type="ORF">L596_013369</name>
</gene>
<dbReference type="InterPro" id="IPR044867">
    <property type="entry name" value="DEUBAD_dom"/>
</dbReference>
<dbReference type="InterPro" id="IPR032368">
    <property type="entry name" value="RPN13_DEUBAD"/>
</dbReference>
<name>A0A4U5P0T0_STECR</name>
<dbReference type="Pfam" id="PF04683">
    <property type="entry name" value="Rpn13_ADRM1_Pru"/>
    <property type="match status" value="1"/>
</dbReference>